<dbReference type="Pfam" id="PF01609">
    <property type="entry name" value="DDE_Tnp_1"/>
    <property type="match status" value="1"/>
</dbReference>
<feature type="region of interest" description="Disordered" evidence="1">
    <location>
        <begin position="253"/>
        <end position="278"/>
    </location>
</feature>
<gene>
    <name evidence="3" type="ORF">F4Y08_14625</name>
</gene>
<evidence type="ECO:0000259" key="2">
    <source>
        <dbReference type="Pfam" id="PF01609"/>
    </source>
</evidence>
<reference evidence="3" key="1">
    <citation type="submission" date="2019-09" db="EMBL/GenBank/DDBJ databases">
        <title>Characterisation of the sponge microbiome using genome-centric metagenomics.</title>
        <authorList>
            <person name="Engelberts J.P."/>
            <person name="Robbins S.J."/>
            <person name="De Goeij J.M."/>
            <person name="Aranda M."/>
            <person name="Bell S.C."/>
            <person name="Webster N.S."/>
        </authorList>
    </citation>
    <scope>NUCLEOTIDE SEQUENCE</scope>
    <source>
        <strain evidence="3">SB0662_bin_9</strain>
    </source>
</reference>
<feature type="domain" description="Transposase IS4-like" evidence="2">
    <location>
        <begin position="100"/>
        <end position="243"/>
    </location>
</feature>
<dbReference type="SUPFAM" id="SSF53098">
    <property type="entry name" value="Ribonuclease H-like"/>
    <property type="match status" value="1"/>
</dbReference>
<dbReference type="EMBL" id="VXPY01000101">
    <property type="protein sequence ID" value="MYD91544.1"/>
    <property type="molecule type" value="Genomic_DNA"/>
</dbReference>
<dbReference type="InterPro" id="IPR012337">
    <property type="entry name" value="RNaseH-like_sf"/>
</dbReference>
<dbReference type="GO" id="GO:0003677">
    <property type="term" value="F:DNA binding"/>
    <property type="evidence" value="ECO:0007669"/>
    <property type="project" value="InterPro"/>
</dbReference>
<proteinExistence type="predicted"/>
<dbReference type="GO" id="GO:0004803">
    <property type="term" value="F:transposase activity"/>
    <property type="evidence" value="ECO:0007669"/>
    <property type="project" value="InterPro"/>
</dbReference>
<evidence type="ECO:0000256" key="1">
    <source>
        <dbReference type="SAM" id="MobiDB-lite"/>
    </source>
</evidence>
<evidence type="ECO:0000313" key="3">
    <source>
        <dbReference type="EMBL" id="MYD91544.1"/>
    </source>
</evidence>
<accession>A0A6B1DYT0</accession>
<dbReference type="InterPro" id="IPR002559">
    <property type="entry name" value="Transposase_11"/>
</dbReference>
<protein>
    <submittedName>
        <fullName evidence="3">Transposase</fullName>
    </submittedName>
</protein>
<name>A0A6B1DYT0_9CHLR</name>
<dbReference type="AlphaFoldDB" id="A0A6B1DYT0"/>
<dbReference type="GO" id="GO:0006313">
    <property type="term" value="P:DNA transposition"/>
    <property type="evidence" value="ECO:0007669"/>
    <property type="project" value="InterPro"/>
</dbReference>
<sequence>MPRTSSLYPLHQELAPRLPSLPERLRWGLALWLKGTLLAHNGCQDSVAMALEGHGRFETVRRELREWTCDDADRIRAWGPDQEVDVEACFPELLRWVRDLWTPDRDAPAAEPPGTPVHVLCDQGLGSRRLWTRIGELVWHPVLRYPLHITFRPTGSDRVPARQLGGGPGTLVALHAQGHKEPWLLLTDTVPDRTDVDLYACRHWIEQGFRGCKRGGWQWQRTRRRSPVRVARHRLVLAVATLLAVAYGTRHEDARDRGLPPGRLRRPPAEGRPPDAAPRRFSLLRQGAACLVKGICTKHRIIKRLVLNRQDPDSASVPCLGAC</sequence>
<organism evidence="3">
    <name type="scientific">Caldilineaceae bacterium SB0662_bin_9</name>
    <dbReference type="NCBI Taxonomy" id="2605258"/>
    <lineage>
        <taxon>Bacteria</taxon>
        <taxon>Bacillati</taxon>
        <taxon>Chloroflexota</taxon>
        <taxon>Caldilineae</taxon>
        <taxon>Caldilineales</taxon>
        <taxon>Caldilineaceae</taxon>
    </lineage>
</organism>
<comment type="caution">
    <text evidence="3">The sequence shown here is derived from an EMBL/GenBank/DDBJ whole genome shotgun (WGS) entry which is preliminary data.</text>
</comment>